<gene>
    <name evidence="2" type="ORF">TM448B00401_0009</name>
</gene>
<dbReference type="SUPFAM" id="SSF53335">
    <property type="entry name" value="S-adenosyl-L-methionine-dependent methyltransferases"/>
    <property type="match status" value="1"/>
</dbReference>
<sequence length="206" mass="23318">MVLTEKELAHARWVADRGDKTLRLEYDINSSDTVVDLGGFEGQWASDVFSRYLCTVHVVEPVTQYAESIAHRFERNKNIRLHQCALGASHGELRLSVSGDASSAFKEAEAAESAKVVPFTEWMTDQGIEHIVLLKVNIEGGEYDLLDHLISSGCIRKITNIQVQFHDFVQDADARMAQIQAGLSRTHVRTYHYPYVWENWRLLGAD</sequence>
<dbReference type="EMBL" id="MT144618">
    <property type="protein sequence ID" value="QJH95356.1"/>
    <property type="molecule type" value="Genomic_DNA"/>
</dbReference>
<protein>
    <submittedName>
        <fullName evidence="2">Putative methyltransferase</fullName>
    </submittedName>
</protein>
<dbReference type="Pfam" id="PF05050">
    <property type="entry name" value="Methyltransf_21"/>
    <property type="match status" value="1"/>
</dbReference>
<evidence type="ECO:0000259" key="1">
    <source>
        <dbReference type="Pfam" id="PF05050"/>
    </source>
</evidence>
<dbReference type="InterPro" id="IPR006342">
    <property type="entry name" value="FkbM_mtfrase"/>
</dbReference>
<evidence type="ECO:0000313" key="2">
    <source>
        <dbReference type="EMBL" id="QJH95356.1"/>
    </source>
</evidence>
<dbReference type="Gene3D" id="3.40.50.150">
    <property type="entry name" value="Vaccinia Virus protein VP39"/>
    <property type="match status" value="1"/>
</dbReference>
<keyword evidence="2" id="KW-0808">Transferase</keyword>
<feature type="domain" description="Methyltransferase FkbM" evidence="1">
    <location>
        <begin position="41"/>
        <end position="178"/>
    </location>
</feature>
<name>A0A6M3XC74_9ZZZZ</name>
<organism evidence="2">
    <name type="scientific">viral metagenome</name>
    <dbReference type="NCBI Taxonomy" id="1070528"/>
    <lineage>
        <taxon>unclassified sequences</taxon>
        <taxon>metagenomes</taxon>
        <taxon>organismal metagenomes</taxon>
    </lineage>
</organism>
<dbReference type="GO" id="GO:0008168">
    <property type="term" value="F:methyltransferase activity"/>
    <property type="evidence" value="ECO:0007669"/>
    <property type="project" value="UniProtKB-KW"/>
</dbReference>
<accession>A0A6M3XC74</accession>
<dbReference type="GO" id="GO:0032259">
    <property type="term" value="P:methylation"/>
    <property type="evidence" value="ECO:0007669"/>
    <property type="project" value="UniProtKB-KW"/>
</dbReference>
<dbReference type="InterPro" id="IPR029063">
    <property type="entry name" value="SAM-dependent_MTases_sf"/>
</dbReference>
<dbReference type="AlphaFoldDB" id="A0A6M3XC74"/>
<reference evidence="2" key="1">
    <citation type="submission" date="2020-03" db="EMBL/GenBank/DDBJ databases">
        <title>The deep terrestrial virosphere.</title>
        <authorList>
            <person name="Holmfeldt K."/>
            <person name="Nilsson E."/>
            <person name="Simone D."/>
            <person name="Lopez-Fernandez M."/>
            <person name="Wu X."/>
            <person name="de Brujin I."/>
            <person name="Lundin D."/>
            <person name="Andersson A."/>
            <person name="Bertilsson S."/>
            <person name="Dopson M."/>
        </authorList>
    </citation>
    <scope>NUCLEOTIDE SEQUENCE</scope>
    <source>
        <strain evidence="2">TM448B00401</strain>
    </source>
</reference>
<keyword evidence="2" id="KW-0489">Methyltransferase</keyword>
<dbReference type="NCBIfam" id="TIGR01444">
    <property type="entry name" value="fkbM_fam"/>
    <property type="match status" value="1"/>
</dbReference>
<proteinExistence type="predicted"/>